<comment type="caution">
    <text evidence="3">The sequence shown here is derived from an EMBL/GenBank/DDBJ whole genome shotgun (WGS) entry which is preliminary data.</text>
</comment>
<name>A0A4Y2TC79_ARAVE</name>
<dbReference type="InterPro" id="IPR011604">
    <property type="entry name" value="PDDEXK-like_dom_sf"/>
</dbReference>
<dbReference type="Proteomes" id="UP000499080">
    <property type="component" value="Unassembled WGS sequence"/>
</dbReference>
<dbReference type="EMBL" id="BGPR01027149">
    <property type="protein sequence ID" value="GBN97393.1"/>
    <property type="molecule type" value="Genomic_DNA"/>
</dbReference>
<protein>
    <recommendedName>
        <fullName evidence="2">YqaJ viral recombinase domain-containing protein</fullName>
    </recommendedName>
</protein>
<keyword evidence="4" id="KW-1185">Reference proteome</keyword>
<dbReference type="Gene3D" id="3.90.320.10">
    <property type="match status" value="1"/>
</dbReference>
<evidence type="ECO:0000313" key="4">
    <source>
        <dbReference type="Proteomes" id="UP000499080"/>
    </source>
</evidence>
<dbReference type="PANTHER" id="PTHR46609:SF8">
    <property type="entry name" value="YQAJ VIRAL RECOMBINASE DOMAIN-CONTAINING PROTEIN"/>
    <property type="match status" value="1"/>
</dbReference>
<dbReference type="AlphaFoldDB" id="A0A4Y2TC79"/>
<evidence type="ECO:0000259" key="2">
    <source>
        <dbReference type="Pfam" id="PF09588"/>
    </source>
</evidence>
<dbReference type="SUPFAM" id="SSF52980">
    <property type="entry name" value="Restriction endonuclease-like"/>
    <property type="match status" value="1"/>
</dbReference>
<organism evidence="3 4">
    <name type="scientific">Araneus ventricosus</name>
    <name type="common">Orbweaver spider</name>
    <name type="synonym">Epeira ventricosa</name>
    <dbReference type="NCBI Taxonomy" id="182803"/>
    <lineage>
        <taxon>Eukaryota</taxon>
        <taxon>Metazoa</taxon>
        <taxon>Ecdysozoa</taxon>
        <taxon>Arthropoda</taxon>
        <taxon>Chelicerata</taxon>
        <taxon>Arachnida</taxon>
        <taxon>Araneae</taxon>
        <taxon>Araneomorphae</taxon>
        <taxon>Entelegynae</taxon>
        <taxon>Araneoidea</taxon>
        <taxon>Araneidae</taxon>
        <taxon>Araneus</taxon>
    </lineage>
</organism>
<dbReference type="InterPro" id="IPR019080">
    <property type="entry name" value="YqaJ_viral_recombinase"/>
</dbReference>
<reference evidence="3 4" key="1">
    <citation type="journal article" date="2019" name="Sci. Rep.">
        <title>Orb-weaving spider Araneus ventricosus genome elucidates the spidroin gene catalogue.</title>
        <authorList>
            <person name="Kono N."/>
            <person name="Nakamura H."/>
            <person name="Ohtoshi R."/>
            <person name="Moran D.A.P."/>
            <person name="Shinohara A."/>
            <person name="Yoshida Y."/>
            <person name="Fujiwara M."/>
            <person name="Mori M."/>
            <person name="Tomita M."/>
            <person name="Arakawa K."/>
        </authorList>
    </citation>
    <scope>NUCLEOTIDE SEQUENCE [LARGE SCALE GENOMIC DNA]</scope>
</reference>
<proteinExistence type="predicted"/>
<dbReference type="InterPro" id="IPR011335">
    <property type="entry name" value="Restrct_endonuc-II-like"/>
</dbReference>
<dbReference type="OrthoDB" id="6514066at2759"/>
<keyword evidence="1" id="KW-0175">Coiled coil</keyword>
<feature type="coiled-coil region" evidence="1">
    <location>
        <begin position="87"/>
        <end position="114"/>
    </location>
</feature>
<dbReference type="CDD" id="cd22343">
    <property type="entry name" value="PDDEXK_lambda_exonuclease-like"/>
    <property type="match status" value="1"/>
</dbReference>
<dbReference type="GO" id="GO:0006281">
    <property type="term" value="P:DNA repair"/>
    <property type="evidence" value="ECO:0007669"/>
    <property type="project" value="UniProtKB-ARBA"/>
</dbReference>
<gene>
    <name evidence="3" type="ORF">AVEN_173228_1</name>
</gene>
<evidence type="ECO:0000313" key="3">
    <source>
        <dbReference type="EMBL" id="GBN97393.1"/>
    </source>
</evidence>
<dbReference type="PANTHER" id="PTHR46609">
    <property type="entry name" value="EXONUCLEASE, PHAGE-TYPE/RECB, C-TERMINAL DOMAIN-CONTAINING PROTEIN"/>
    <property type="match status" value="1"/>
</dbReference>
<accession>A0A4Y2TC79</accession>
<dbReference type="InterPro" id="IPR051703">
    <property type="entry name" value="NF-kappa-B_Signaling_Reg"/>
</dbReference>
<dbReference type="Pfam" id="PF09588">
    <property type="entry name" value="YqaJ"/>
    <property type="match status" value="1"/>
</dbReference>
<sequence length="272" mass="31903">MHIILDVISQLFILIKNLPNYTFHKSLYKYSPSSHTKKYEERRCKAREAAAKRRIHLKLKKRLFVSKISNTQDNSYGSKAEKPDLDLNQYSEKYQEFIKNLALEDNEIKNLEIETRAQRDSAVWHFERRKRLTASYFGQVCHKMPHTSCKNLIKIILYSKIYTVHMKYGRLHESDAAKYISNELKIEVNSCGFFVKKEEPYLGATPDGLIGDDGILEIKCPSSCAKFTPEEAIKEKKFSFFKFDIKNNEIIVNKNNNYFFQVQGQLHVTNRK</sequence>
<evidence type="ECO:0000256" key="1">
    <source>
        <dbReference type="SAM" id="Coils"/>
    </source>
</evidence>
<feature type="domain" description="YqaJ viral recombinase" evidence="2">
    <location>
        <begin position="124"/>
        <end position="271"/>
    </location>
</feature>